<dbReference type="Gene3D" id="2.60.40.10">
    <property type="entry name" value="Immunoglobulins"/>
    <property type="match status" value="2"/>
</dbReference>
<dbReference type="InterPro" id="IPR036116">
    <property type="entry name" value="FN3_sf"/>
</dbReference>
<accession>A0ABM8EKS0</accession>
<evidence type="ECO:0000313" key="5">
    <source>
        <dbReference type="Proteomes" id="UP001317705"/>
    </source>
</evidence>
<evidence type="ECO:0000256" key="1">
    <source>
        <dbReference type="SAM" id="Phobius"/>
    </source>
</evidence>
<sequence length="552" mass="58347">MVCRGKLPSMKALVAGALLVAAASPAAAAGVESIVVRQGDTLLGLCRQQLENPARCRDVYRVNRLRNPDLIYPGQLIAIPVELLKGTPVAGIITFVRGGATLAGTGGNRQPLRLDERVGEGARIVTGADGAAEITFPGGSSVLLRNDSELQLVRSRAKGEFHLLRELRLGLGRVISRIRQATGREQRHLIITPSAVAGARGTTYRVSVDRDALTRSEVLDGTVVVGAQGKEVAVGGGEGTIVRKGGAPHSPIALLPPPAPLDLQPLYRADPLRISFANVSGAVACRFMLGRDREVKEVVRQQLVAGCEAFAATGLDDGSYYLQTESIDQFGLAGLPSAPLPVVVRRHPLPPYTMTPAPGASVRQGPVDFRWLKVGDATSYRLQVAPAAGFAAPLRDEPAAGTAWRADSLAAGSYLFRVASVAADGFQGEWSDPLAFTVIPPPPTPAVAPPEQAGGEMRIRVNDVCPGMTYRFQLARDASFAEVLLDRREPRPEVAFPAPTAPGSYLVRVQCIDTDGSAGAFSPPQSFEVPRHIPWWGLGVLGGVGLILGLVL</sequence>
<protein>
    <recommendedName>
        <fullName evidence="3">LysM domain-containing protein</fullName>
    </recommendedName>
</protein>
<feature type="chain" id="PRO_5045232228" description="LysM domain-containing protein" evidence="2">
    <location>
        <begin position="29"/>
        <end position="552"/>
    </location>
</feature>
<feature type="signal peptide" evidence="2">
    <location>
        <begin position="1"/>
        <end position="28"/>
    </location>
</feature>
<keyword evidence="2" id="KW-0732">Signal</keyword>
<dbReference type="InterPro" id="IPR006860">
    <property type="entry name" value="FecR"/>
</dbReference>
<keyword evidence="1" id="KW-1133">Transmembrane helix</keyword>
<dbReference type="InterPro" id="IPR036779">
    <property type="entry name" value="LysM_dom_sf"/>
</dbReference>
<dbReference type="PROSITE" id="PS51782">
    <property type="entry name" value="LYSM"/>
    <property type="match status" value="1"/>
</dbReference>
<dbReference type="PANTHER" id="PTHR38731">
    <property type="entry name" value="LIPL45-RELATED LIPOPROTEIN-RELATED"/>
    <property type="match status" value="1"/>
</dbReference>
<dbReference type="Proteomes" id="UP001317705">
    <property type="component" value="Chromosome"/>
</dbReference>
<feature type="domain" description="LysM" evidence="3">
    <location>
        <begin position="32"/>
        <end position="79"/>
    </location>
</feature>
<evidence type="ECO:0000313" key="4">
    <source>
        <dbReference type="EMBL" id="BDV42923.1"/>
    </source>
</evidence>
<evidence type="ECO:0000259" key="3">
    <source>
        <dbReference type="PROSITE" id="PS51782"/>
    </source>
</evidence>
<dbReference type="SUPFAM" id="SSF49265">
    <property type="entry name" value="Fibronectin type III"/>
    <property type="match status" value="1"/>
</dbReference>
<dbReference type="Gene3D" id="2.60.120.1440">
    <property type="match status" value="1"/>
</dbReference>
<keyword evidence="5" id="KW-1185">Reference proteome</keyword>
<gene>
    <name evidence="4" type="ORF">GURASL_18460</name>
</gene>
<proteinExistence type="predicted"/>
<dbReference type="InterPro" id="IPR013783">
    <property type="entry name" value="Ig-like_fold"/>
</dbReference>
<dbReference type="Pfam" id="PF01476">
    <property type="entry name" value="LysM"/>
    <property type="match status" value="1"/>
</dbReference>
<dbReference type="EMBL" id="AP027151">
    <property type="protein sequence ID" value="BDV42923.1"/>
    <property type="molecule type" value="Genomic_DNA"/>
</dbReference>
<keyword evidence="1" id="KW-0812">Transmembrane</keyword>
<keyword evidence="1" id="KW-0472">Membrane</keyword>
<reference evidence="4 5" key="1">
    <citation type="submission" date="2022-12" db="EMBL/GenBank/DDBJ databases">
        <title>Polyphasic characterization of Geotalea uranireducens NIT-SL11 newly isolated from a complex of sewage sludge and microbially reduced graphene oxide.</title>
        <authorList>
            <person name="Xie L."/>
            <person name="Yoshida N."/>
            <person name="Meng L."/>
        </authorList>
    </citation>
    <scope>NUCLEOTIDE SEQUENCE [LARGE SCALE GENOMIC DNA]</scope>
    <source>
        <strain evidence="4 5">NIT-SL11</strain>
    </source>
</reference>
<organism evidence="4 5">
    <name type="scientific">Geotalea uraniireducens</name>
    <dbReference type="NCBI Taxonomy" id="351604"/>
    <lineage>
        <taxon>Bacteria</taxon>
        <taxon>Pseudomonadati</taxon>
        <taxon>Thermodesulfobacteriota</taxon>
        <taxon>Desulfuromonadia</taxon>
        <taxon>Geobacterales</taxon>
        <taxon>Geobacteraceae</taxon>
        <taxon>Geotalea</taxon>
    </lineage>
</organism>
<evidence type="ECO:0000256" key="2">
    <source>
        <dbReference type="SAM" id="SignalP"/>
    </source>
</evidence>
<dbReference type="Gene3D" id="3.10.350.10">
    <property type="entry name" value="LysM domain"/>
    <property type="match status" value="1"/>
</dbReference>
<dbReference type="InterPro" id="IPR018392">
    <property type="entry name" value="LysM"/>
</dbReference>
<dbReference type="Pfam" id="PF04773">
    <property type="entry name" value="FecR"/>
    <property type="match status" value="1"/>
</dbReference>
<name>A0ABM8EKS0_9BACT</name>
<feature type="transmembrane region" description="Helical" evidence="1">
    <location>
        <begin position="533"/>
        <end position="551"/>
    </location>
</feature>